<evidence type="ECO:0000313" key="4">
    <source>
        <dbReference type="Proteomes" id="UP001595379"/>
    </source>
</evidence>
<sequence length="119" mass="13308">MRSAKEHATGSGPFGVILIGALRLYQWTLSPVFYAFGVRCRHEPSCSHYAVDSVRVQGAWRGFFLAAGRVLRCRPGGTYGYDPAPAERKDVPFWAVTRFRDPPRRPDAPQAGPRDETRS</sequence>
<comment type="subcellular location">
    <subcellularLocation>
        <location evidence="1">Cell membrane</location>
        <topology evidence="1">Peripheral membrane protein</topology>
        <orientation evidence="1">Cytoplasmic side</orientation>
    </subcellularLocation>
</comment>
<comment type="similarity">
    <text evidence="1">Belongs to the UPF0161 family.</text>
</comment>
<dbReference type="Pfam" id="PF01809">
    <property type="entry name" value="YidD"/>
    <property type="match status" value="1"/>
</dbReference>
<dbReference type="Proteomes" id="UP001595379">
    <property type="component" value="Unassembled WGS sequence"/>
</dbReference>
<comment type="caution">
    <text evidence="3">The sequence shown here is derived from an EMBL/GenBank/DDBJ whole genome shotgun (WGS) entry which is preliminary data.</text>
</comment>
<dbReference type="SMART" id="SM01234">
    <property type="entry name" value="Haemolytic"/>
    <property type="match status" value="1"/>
</dbReference>
<feature type="region of interest" description="Disordered" evidence="2">
    <location>
        <begin position="99"/>
        <end position="119"/>
    </location>
</feature>
<keyword evidence="1" id="KW-1003">Cell membrane</keyword>
<organism evidence="3 4">
    <name type="scientific">Hyphobacterium vulgare</name>
    <dbReference type="NCBI Taxonomy" id="1736751"/>
    <lineage>
        <taxon>Bacteria</taxon>
        <taxon>Pseudomonadati</taxon>
        <taxon>Pseudomonadota</taxon>
        <taxon>Alphaproteobacteria</taxon>
        <taxon>Maricaulales</taxon>
        <taxon>Maricaulaceae</taxon>
        <taxon>Hyphobacterium</taxon>
    </lineage>
</organism>
<keyword evidence="1" id="KW-0472">Membrane</keyword>
<dbReference type="PANTHER" id="PTHR33383:SF1">
    <property type="entry name" value="MEMBRANE PROTEIN INSERTION EFFICIENCY FACTOR-RELATED"/>
    <property type="match status" value="1"/>
</dbReference>
<gene>
    <name evidence="3" type="primary">yidD</name>
    <name evidence="3" type="ORF">ACFOOR_11380</name>
</gene>
<dbReference type="HAMAP" id="MF_00386">
    <property type="entry name" value="UPF0161_YidD"/>
    <property type="match status" value="1"/>
</dbReference>
<dbReference type="EMBL" id="JBHRSV010000020">
    <property type="protein sequence ID" value="MFC2926709.1"/>
    <property type="molecule type" value="Genomic_DNA"/>
</dbReference>
<proteinExistence type="inferred from homology"/>
<protein>
    <recommendedName>
        <fullName evidence="1">Putative membrane protein insertion efficiency factor</fullName>
    </recommendedName>
</protein>
<evidence type="ECO:0000313" key="3">
    <source>
        <dbReference type="EMBL" id="MFC2926709.1"/>
    </source>
</evidence>
<dbReference type="RefSeq" id="WP_343164658.1">
    <property type="nucleotide sequence ID" value="NZ_JBHRSV010000020.1"/>
</dbReference>
<dbReference type="NCBIfam" id="TIGR00278">
    <property type="entry name" value="membrane protein insertion efficiency factor YidD"/>
    <property type="match status" value="1"/>
</dbReference>
<accession>A0ABV6ZZE0</accession>
<dbReference type="PANTHER" id="PTHR33383">
    <property type="entry name" value="MEMBRANE PROTEIN INSERTION EFFICIENCY FACTOR-RELATED"/>
    <property type="match status" value="1"/>
</dbReference>
<evidence type="ECO:0000256" key="1">
    <source>
        <dbReference type="HAMAP-Rule" id="MF_00386"/>
    </source>
</evidence>
<dbReference type="InterPro" id="IPR002696">
    <property type="entry name" value="Membr_insert_effic_factor_YidD"/>
</dbReference>
<evidence type="ECO:0000256" key="2">
    <source>
        <dbReference type="SAM" id="MobiDB-lite"/>
    </source>
</evidence>
<reference evidence="4" key="1">
    <citation type="journal article" date="2019" name="Int. J. Syst. Evol. Microbiol.">
        <title>The Global Catalogue of Microorganisms (GCM) 10K type strain sequencing project: providing services to taxonomists for standard genome sequencing and annotation.</title>
        <authorList>
            <consortium name="The Broad Institute Genomics Platform"/>
            <consortium name="The Broad Institute Genome Sequencing Center for Infectious Disease"/>
            <person name="Wu L."/>
            <person name="Ma J."/>
        </authorList>
    </citation>
    <scope>NUCLEOTIDE SEQUENCE [LARGE SCALE GENOMIC DNA]</scope>
    <source>
        <strain evidence="4">KCTC 52487</strain>
    </source>
</reference>
<keyword evidence="4" id="KW-1185">Reference proteome</keyword>
<name>A0ABV6ZZE0_9PROT</name>
<comment type="function">
    <text evidence="1">Could be involved in insertion of integral membrane proteins into the membrane.</text>
</comment>